<dbReference type="PANTHER" id="PTHR28657:SF2">
    <property type="entry name" value="INDOLEAMINE 2,3-DIOXYGENASE 1"/>
    <property type="match status" value="1"/>
</dbReference>
<proteinExistence type="inferred from homology"/>
<keyword evidence="6" id="KW-1133">Transmembrane helix</keyword>
<keyword evidence="4" id="KW-0823">Tryptophan catabolism</keyword>
<dbReference type="GO" id="GO:0033754">
    <property type="term" value="F:indoleamine 2,3-dioxygenase activity"/>
    <property type="evidence" value="ECO:0007669"/>
    <property type="project" value="TreeGrafter"/>
</dbReference>
<evidence type="ECO:0000256" key="5">
    <source>
        <dbReference type="SAM" id="MobiDB-lite"/>
    </source>
</evidence>
<keyword evidence="2" id="KW-0479">Metal-binding</keyword>
<dbReference type="SUPFAM" id="SSF140959">
    <property type="entry name" value="Indolic compounds 2,3-dioxygenase-like"/>
    <property type="match status" value="1"/>
</dbReference>
<organism evidence="7 8">
    <name type="scientific">Scophthalmus maximus</name>
    <name type="common">Turbot</name>
    <name type="synonym">Psetta maxima</name>
    <dbReference type="NCBI Taxonomy" id="52904"/>
    <lineage>
        <taxon>Eukaryota</taxon>
        <taxon>Metazoa</taxon>
        <taxon>Chordata</taxon>
        <taxon>Craniata</taxon>
        <taxon>Vertebrata</taxon>
        <taxon>Euteleostomi</taxon>
        <taxon>Actinopterygii</taxon>
        <taxon>Neopterygii</taxon>
        <taxon>Teleostei</taxon>
        <taxon>Neoteleostei</taxon>
        <taxon>Acanthomorphata</taxon>
        <taxon>Carangaria</taxon>
        <taxon>Pleuronectiformes</taxon>
        <taxon>Pleuronectoidei</taxon>
        <taxon>Scophthalmidae</taxon>
        <taxon>Scophthalmus</taxon>
    </lineage>
</organism>
<evidence type="ECO:0000256" key="4">
    <source>
        <dbReference type="ARBA" id="ARBA00023079"/>
    </source>
</evidence>
<dbReference type="InterPro" id="IPR037217">
    <property type="entry name" value="Trp/Indoleamine_2_3_dOase-like"/>
</dbReference>
<feature type="transmembrane region" description="Helical" evidence="6">
    <location>
        <begin position="241"/>
        <end position="261"/>
    </location>
</feature>
<evidence type="ECO:0000256" key="1">
    <source>
        <dbReference type="ARBA" id="ARBA00007119"/>
    </source>
</evidence>
<dbReference type="Ensembl" id="ENSSMAT00000033052.2">
    <property type="protein sequence ID" value="ENSSMAP00000032646.2"/>
    <property type="gene ID" value="ENSSMAG00000020013.2"/>
</dbReference>
<keyword evidence="3" id="KW-0408">Iron</keyword>
<dbReference type="GO" id="GO:0034354">
    <property type="term" value="P:'de novo' NAD+ biosynthetic process from L-tryptophan"/>
    <property type="evidence" value="ECO:0007669"/>
    <property type="project" value="TreeGrafter"/>
</dbReference>
<accession>A0A8D3BDX2</accession>
<evidence type="ECO:0000256" key="2">
    <source>
        <dbReference type="ARBA" id="ARBA00022723"/>
    </source>
</evidence>
<dbReference type="AlphaFoldDB" id="A0A8D3BDX2"/>
<dbReference type="GeneTree" id="ENSGT00940000164380"/>
<evidence type="ECO:0000313" key="7">
    <source>
        <dbReference type="Ensembl" id="ENSSMAP00000032646.2"/>
    </source>
</evidence>
<sequence length="366" mass="40781">MQWEPSKTDSVIKEPLTAQKRPSSGDHYYWVWLDLANNLTQLRESRKLRNLMPVLSPHLLSNHRELRLAHLALGFISMGYIWQEGKHLFCFFTDSPKSPGLALLAGISSLLGRPPILSYADSVLGKKTGNLRDTRGDNMDSIFSFPGGESCREFFIVSLFVEVWNIQLLKGALLVMHAMKTSDLIGINEGVVKVTQSLKKMKETLKLMHTDWKLNQTQSEVNQFIHILSYLKAIESKKASYFLYFLKGLFSVLLIDLGAFLTRMRDRMPSDHRQLIETLSALPLSDLCQAYNACVSALVDVRSYQLSIVTKYIIVPGNKAHGMGCPLSGVGTGLNTAGTGGSSLMVFLNSTHNATKKALILEKSTV</sequence>
<dbReference type="GO" id="GO:0019441">
    <property type="term" value="P:L-tryptophan catabolic process to kynurenine"/>
    <property type="evidence" value="ECO:0007669"/>
    <property type="project" value="InterPro"/>
</dbReference>
<evidence type="ECO:0000256" key="3">
    <source>
        <dbReference type="ARBA" id="ARBA00023004"/>
    </source>
</evidence>
<dbReference type="GO" id="GO:0005737">
    <property type="term" value="C:cytoplasm"/>
    <property type="evidence" value="ECO:0007669"/>
    <property type="project" value="TreeGrafter"/>
</dbReference>
<feature type="region of interest" description="Disordered" evidence="5">
    <location>
        <begin position="1"/>
        <end position="22"/>
    </location>
</feature>
<feature type="compositionally biased region" description="Basic and acidic residues" evidence="5">
    <location>
        <begin position="1"/>
        <end position="12"/>
    </location>
</feature>
<dbReference type="GO" id="GO:0020037">
    <property type="term" value="F:heme binding"/>
    <property type="evidence" value="ECO:0007669"/>
    <property type="project" value="InterPro"/>
</dbReference>
<keyword evidence="6" id="KW-0812">Transmembrane</keyword>
<dbReference type="GO" id="GO:0046872">
    <property type="term" value="F:metal ion binding"/>
    <property type="evidence" value="ECO:0007669"/>
    <property type="project" value="UniProtKB-KW"/>
</dbReference>
<evidence type="ECO:0000313" key="8">
    <source>
        <dbReference type="Proteomes" id="UP000694558"/>
    </source>
</evidence>
<dbReference type="Proteomes" id="UP000694558">
    <property type="component" value="Chromosome 15"/>
</dbReference>
<dbReference type="PANTHER" id="PTHR28657">
    <property type="entry name" value="INDOLEAMINE 2,3-DIOXYGENASE"/>
    <property type="match status" value="1"/>
</dbReference>
<name>A0A8D3BDX2_SCOMX</name>
<dbReference type="Pfam" id="PF01231">
    <property type="entry name" value="IDO"/>
    <property type="match status" value="2"/>
</dbReference>
<reference evidence="7" key="1">
    <citation type="submission" date="2023-05" db="EMBL/GenBank/DDBJ databases">
        <title>High-quality long-read genome of Scophthalmus maximus.</title>
        <authorList>
            <person name="Lien S."/>
            <person name="Martinez P."/>
        </authorList>
    </citation>
    <scope>NUCLEOTIDE SEQUENCE [LARGE SCALE GENOMIC DNA]</scope>
</reference>
<protein>
    <submittedName>
        <fullName evidence="7">Uncharacterized protein</fullName>
    </submittedName>
</protein>
<reference evidence="7" key="2">
    <citation type="submission" date="2025-08" db="UniProtKB">
        <authorList>
            <consortium name="Ensembl"/>
        </authorList>
    </citation>
    <scope>IDENTIFICATION</scope>
</reference>
<comment type="similarity">
    <text evidence="1">Belongs to the indoleamine 2,3-dioxygenase family.</text>
</comment>
<dbReference type="Gene3D" id="1.20.58.480">
    <property type="match status" value="1"/>
</dbReference>
<keyword evidence="6" id="KW-0472">Membrane</keyword>
<evidence type="ECO:0000256" key="6">
    <source>
        <dbReference type="SAM" id="Phobius"/>
    </source>
</evidence>
<dbReference type="GO" id="GO:0004833">
    <property type="term" value="F:L-tryptophan 2,3-dioxygenase activity"/>
    <property type="evidence" value="ECO:0007669"/>
    <property type="project" value="TreeGrafter"/>
</dbReference>
<dbReference type="InterPro" id="IPR000898">
    <property type="entry name" value="Indolamine_dOase"/>
</dbReference>